<proteinExistence type="predicted"/>
<dbReference type="EMBL" id="JAPDGR010001179">
    <property type="protein sequence ID" value="KAJ2985025.1"/>
    <property type="molecule type" value="Genomic_DNA"/>
</dbReference>
<keyword evidence="2" id="KW-1185">Reference proteome</keyword>
<comment type="caution">
    <text evidence="1">The sequence shown here is derived from an EMBL/GenBank/DDBJ whole genome shotgun (WGS) entry which is preliminary data.</text>
</comment>
<sequence length="684" mass="75017">MATRIYLQESVFRLQTLGCLSDLYDHVASVETPEWLYPKAEDLWELKSIRSERSTTAVASINPVPKRTAGNNTRPISSPEISYFGEHYISPLNSPLREKSYDAFNTAHLRPAESFRRSQHPAILTPGFQGACINYSGHDSGVVEAQSKYTDERYPVSAPATPMAREDFSSYADDKGDHPAVLCPVRWSREISDNKTPTHTGSGNFRPQISSYAQFARSNHSSSPITQYSSYRPREVSSNRGPLDQPIYTSVSLCESPTTYSAADIDKDTDHAHRNHGNENSNGECSYSAILSGETAYLAQRDGLSSANERSSSQGQPHSFSGPTMRVRGVEFEMVTPIGPIPTPASTSAPVPAPIPTHLRSPLFKPAPSSSSNQQTSPSCHQHPSTGYGAWNPESPKQPSFFNRAQARLQHKFRAQLVKAGWKAPPSFKVNAVHKIKSPTSNVQMLKESPTVPPSPTLTFQESTEKVAQEPVHAEGGDSASRESDKELAYVKFQSQAVWPLGPTPAPGTTIAALRGMPSLYVDTSAKYQHLEDVAELESPPTSTSSEDKREDGKGPAYEVTPTQSSYGTPSPGETDMCHPASCSFPPGHAELEGDDTPHRRCHSTEPQKPSHSSASLPREKMRRPRSIPLSREQLEFAALPSPLEHLKEPFPFDARRNLPSQSGQQNSADRCTLSRSIRSQGRL</sequence>
<organism evidence="1 2">
    <name type="scientific">Xylaria curta</name>
    <dbReference type="NCBI Taxonomy" id="42375"/>
    <lineage>
        <taxon>Eukaryota</taxon>
        <taxon>Fungi</taxon>
        <taxon>Dikarya</taxon>
        <taxon>Ascomycota</taxon>
        <taxon>Pezizomycotina</taxon>
        <taxon>Sordariomycetes</taxon>
        <taxon>Xylariomycetidae</taxon>
        <taxon>Xylariales</taxon>
        <taxon>Xylariaceae</taxon>
        <taxon>Xylaria</taxon>
    </lineage>
</organism>
<evidence type="ECO:0000313" key="2">
    <source>
        <dbReference type="Proteomes" id="UP001143856"/>
    </source>
</evidence>
<protein>
    <submittedName>
        <fullName evidence="1">Uncharacterized protein</fullName>
    </submittedName>
</protein>
<reference evidence="1" key="1">
    <citation type="submission" date="2022-10" db="EMBL/GenBank/DDBJ databases">
        <title>Genome Sequence of Xylaria curta.</title>
        <authorList>
            <person name="Buettner E."/>
        </authorList>
    </citation>
    <scope>NUCLEOTIDE SEQUENCE</scope>
    <source>
        <strain evidence="1">Babe10</strain>
    </source>
</reference>
<name>A0ACC1P0M0_9PEZI</name>
<dbReference type="Proteomes" id="UP001143856">
    <property type="component" value="Unassembled WGS sequence"/>
</dbReference>
<gene>
    <name evidence="1" type="ORF">NUW58_g5754</name>
</gene>
<accession>A0ACC1P0M0</accession>
<evidence type="ECO:0000313" key="1">
    <source>
        <dbReference type="EMBL" id="KAJ2985025.1"/>
    </source>
</evidence>